<evidence type="ECO:0000256" key="6">
    <source>
        <dbReference type="SAM" id="Phobius"/>
    </source>
</evidence>
<name>A0A2W7RQB0_9BACT</name>
<feature type="transmembrane region" description="Helical" evidence="6">
    <location>
        <begin position="276"/>
        <end position="294"/>
    </location>
</feature>
<feature type="transmembrane region" description="Helical" evidence="6">
    <location>
        <begin position="38"/>
        <end position="58"/>
    </location>
</feature>
<evidence type="ECO:0000256" key="5">
    <source>
        <dbReference type="ARBA" id="ARBA00023136"/>
    </source>
</evidence>
<evidence type="ECO:0000313" key="9">
    <source>
        <dbReference type="Proteomes" id="UP000249720"/>
    </source>
</evidence>
<feature type="transmembrane region" description="Helical" evidence="6">
    <location>
        <begin position="253"/>
        <end position="270"/>
    </location>
</feature>
<feature type="transmembrane region" description="Helical" evidence="6">
    <location>
        <begin position="7"/>
        <end position="26"/>
    </location>
</feature>
<keyword evidence="5 6" id="KW-0472">Membrane</keyword>
<dbReference type="OrthoDB" id="9811486at2"/>
<dbReference type="PANTHER" id="PTHR32322">
    <property type="entry name" value="INNER MEMBRANE TRANSPORTER"/>
    <property type="match status" value="1"/>
</dbReference>
<evidence type="ECO:0000256" key="4">
    <source>
        <dbReference type="ARBA" id="ARBA00022989"/>
    </source>
</evidence>
<evidence type="ECO:0000313" key="8">
    <source>
        <dbReference type="EMBL" id="PZX60700.1"/>
    </source>
</evidence>
<keyword evidence="3 6" id="KW-0812">Transmembrane</keyword>
<sequence length="311" mass="34791">MFVNNKWKAHVAVIITNLLFGVNYAAVKHITPQYILPFGLNFARVVTALLLFWLLYIIKPVGNAGIQSKHVPLFMLCGLTGVTINQLFFIKGLSLTSSIHASLLALATPIFITFIAAWILQERLTLVKILGLILGVGGAAMLIVLKQNTPNKQDSLLGDMYILINAISYAFYMVWVRPLMQNYSPLHVMRWVFTFGAIFLIPFCWNDFFKTNWQLFGAFEWLMLALICVGATFVAYLFNVYGISKIGASATGSYIYTQPVFAAIIAVWLLGEQFTLVKLFAGICIFAGVFLVNVKKNIFNFFGGRKKTKIA</sequence>
<organism evidence="8 9">
    <name type="scientific">Hydrotalea sandarakina</name>
    <dbReference type="NCBI Taxonomy" id="1004304"/>
    <lineage>
        <taxon>Bacteria</taxon>
        <taxon>Pseudomonadati</taxon>
        <taxon>Bacteroidota</taxon>
        <taxon>Chitinophagia</taxon>
        <taxon>Chitinophagales</taxon>
        <taxon>Chitinophagaceae</taxon>
        <taxon>Hydrotalea</taxon>
    </lineage>
</organism>
<accession>A0A2W7RQB0</accession>
<feature type="transmembrane region" description="Helical" evidence="6">
    <location>
        <begin position="127"/>
        <end position="145"/>
    </location>
</feature>
<dbReference type="InterPro" id="IPR000620">
    <property type="entry name" value="EamA_dom"/>
</dbReference>
<evidence type="ECO:0000256" key="2">
    <source>
        <dbReference type="ARBA" id="ARBA00022475"/>
    </source>
</evidence>
<dbReference type="SUPFAM" id="SSF103481">
    <property type="entry name" value="Multidrug resistance efflux transporter EmrE"/>
    <property type="match status" value="2"/>
</dbReference>
<dbReference type="GO" id="GO:0005886">
    <property type="term" value="C:plasma membrane"/>
    <property type="evidence" value="ECO:0007669"/>
    <property type="project" value="UniProtKB-SubCell"/>
</dbReference>
<feature type="transmembrane region" description="Helical" evidence="6">
    <location>
        <begin position="70"/>
        <end position="89"/>
    </location>
</feature>
<dbReference type="Pfam" id="PF00892">
    <property type="entry name" value="EamA"/>
    <property type="match status" value="2"/>
</dbReference>
<dbReference type="Gene3D" id="1.10.3730.20">
    <property type="match status" value="1"/>
</dbReference>
<dbReference type="InterPro" id="IPR037185">
    <property type="entry name" value="EmrE-like"/>
</dbReference>
<evidence type="ECO:0000256" key="1">
    <source>
        <dbReference type="ARBA" id="ARBA00004651"/>
    </source>
</evidence>
<keyword evidence="9" id="KW-1185">Reference proteome</keyword>
<dbReference type="RefSeq" id="WP_111296919.1">
    <property type="nucleotide sequence ID" value="NZ_QKZV01000009.1"/>
</dbReference>
<keyword evidence="2" id="KW-1003">Cell membrane</keyword>
<feature type="transmembrane region" description="Helical" evidence="6">
    <location>
        <begin position="188"/>
        <end position="209"/>
    </location>
</feature>
<feature type="transmembrane region" description="Helical" evidence="6">
    <location>
        <begin position="101"/>
        <end position="120"/>
    </location>
</feature>
<dbReference type="InterPro" id="IPR050638">
    <property type="entry name" value="AA-Vitamin_Transporters"/>
</dbReference>
<protein>
    <submittedName>
        <fullName evidence="8">Drug/metabolite transporter (DMT)-like permease</fullName>
    </submittedName>
</protein>
<dbReference type="EMBL" id="QKZV01000009">
    <property type="protein sequence ID" value="PZX60700.1"/>
    <property type="molecule type" value="Genomic_DNA"/>
</dbReference>
<evidence type="ECO:0000256" key="3">
    <source>
        <dbReference type="ARBA" id="ARBA00022692"/>
    </source>
</evidence>
<comment type="subcellular location">
    <subcellularLocation>
        <location evidence="1">Cell membrane</location>
        <topology evidence="1">Multi-pass membrane protein</topology>
    </subcellularLocation>
</comment>
<keyword evidence="4 6" id="KW-1133">Transmembrane helix</keyword>
<dbReference type="Proteomes" id="UP000249720">
    <property type="component" value="Unassembled WGS sequence"/>
</dbReference>
<proteinExistence type="predicted"/>
<dbReference type="PANTHER" id="PTHR32322:SF18">
    <property type="entry name" value="S-ADENOSYLMETHIONINE_S-ADENOSYLHOMOCYSTEINE TRANSPORTER"/>
    <property type="match status" value="1"/>
</dbReference>
<gene>
    <name evidence="8" type="ORF">LX80_02478</name>
</gene>
<evidence type="ECO:0000259" key="7">
    <source>
        <dbReference type="Pfam" id="PF00892"/>
    </source>
</evidence>
<feature type="transmembrane region" description="Helical" evidence="6">
    <location>
        <begin position="221"/>
        <end position="241"/>
    </location>
</feature>
<dbReference type="AlphaFoldDB" id="A0A2W7RQB0"/>
<reference evidence="8 9" key="1">
    <citation type="submission" date="2018-06" db="EMBL/GenBank/DDBJ databases">
        <title>Genomic Encyclopedia of Archaeal and Bacterial Type Strains, Phase II (KMG-II): from individual species to whole genera.</title>
        <authorList>
            <person name="Goeker M."/>
        </authorList>
    </citation>
    <scope>NUCLEOTIDE SEQUENCE [LARGE SCALE GENOMIC DNA]</scope>
    <source>
        <strain evidence="8 9">DSM 23241</strain>
    </source>
</reference>
<feature type="domain" description="EamA" evidence="7">
    <location>
        <begin position="8"/>
        <end position="143"/>
    </location>
</feature>
<comment type="caution">
    <text evidence="8">The sequence shown here is derived from an EMBL/GenBank/DDBJ whole genome shotgun (WGS) entry which is preliminary data.</text>
</comment>
<feature type="transmembrane region" description="Helical" evidence="6">
    <location>
        <begin position="157"/>
        <end position="176"/>
    </location>
</feature>
<feature type="domain" description="EamA" evidence="7">
    <location>
        <begin position="157"/>
        <end position="293"/>
    </location>
</feature>